<sequence>MEFLECNIMISCEDGTSFYTVANTLSFLDEYVGRNIISAYIKVQNNEESLMLWFGSKETLLEALLNF</sequence>
<evidence type="ECO:0000313" key="2">
    <source>
        <dbReference type="Proteomes" id="UP000240481"/>
    </source>
</evidence>
<evidence type="ECO:0000313" key="1">
    <source>
        <dbReference type="EMBL" id="PSW23376.1"/>
    </source>
</evidence>
<proteinExistence type="predicted"/>
<gene>
    <name evidence="1" type="ORF">C9I94_14690</name>
</gene>
<keyword evidence="2" id="KW-1185">Reference proteome</keyword>
<accession>A0A0J8VC71</accession>
<name>A0A0J8VC71_9GAMM</name>
<protein>
    <submittedName>
        <fullName evidence="1">Uncharacterized protein</fullName>
    </submittedName>
</protein>
<comment type="caution">
    <text evidence="1">The sequence shown here is derived from an EMBL/GenBank/DDBJ whole genome shotgun (WGS) entry which is preliminary data.</text>
</comment>
<dbReference type="Proteomes" id="UP000240481">
    <property type="component" value="Unassembled WGS sequence"/>
</dbReference>
<organism evidence="1 2">
    <name type="scientific">Photobacterium swingsii</name>
    <dbReference type="NCBI Taxonomy" id="680026"/>
    <lineage>
        <taxon>Bacteria</taxon>
        <taxon>Pseudomonadati</taxon>
        <taxon>Pseudomonadota</taxon>
        <taxon>Gammaproteobacteria</taxon>
        <taxon>Vibrionales</taxon>
        <taxon>Vibrionaceae</taxon>
        <taxon>Photobacterium</taxon>
    </lineage>
</organism>
<dbReference type="EMBL" id="PYLZ01000008">
    <property type="protein sequence ID" value="PSW23376.1"/>
    <property type="molecule type" value="Genomic_DNA"/>
</dbReference>
<dbReference type="AlphaFoldDB" id="A0A0J8VC71"/>
<reference evidence="1 2" key="1">
    <citation type="submission" date="2018-01" db="EMBL/GenBank/DDBJ databases">
        <title>Whole genome sequencing of Histamine producing bacteria.</title>
        <authorList>
            <person name="Butler K."/>
        </authorList>
    </citation>
    <scope>NUCLEOTIDE SEQUENCE [LARGE SCALE GENOMIC DNA]</scope>
    <source>
        <strain evidence="1 2">DSM 24669</strain>
    </source>
</reference>